<evidence type="ECO:0000256" key="6">
    <source>
        <dbReference type="SAM" id="MobiDB-lite"/>
    </source>
</evidence>
<feature type="compositionally biased region" description="Basic and acidic residues" evidence="6">
    <location>
        <begin position="64"/>
        <end position="73"/>
    </location>
</feature>
<evidence type="ECO:0000256" key="2">
    <source>
        <dbReference type="ARBA" id="ARBA00009530"/>
    </source>
</evidence>
<dbReference type="AlphaFoldDB" id="A0A420J1S6"/>
<dbReference type="Pfam" id="PF01679">
    <property type="entry name" value="Pmp3"/>
    <property type="match status" value="1"/>
</dbReference>
<proteinExistence type="inferred from homology"/>
<evidence type="ECO:0000256" key="5">
    <source>
        <dbReference type="ARBA" id="ARBA00023136"/>
    </source>
</evidence>
<evidence type="ECO:0000256" key="3">
    <source>
        <dbReference type="ARBA" id="ARBA00022692"/>
    </source>
</evidence>
<comment type="caution">
    <text evidence="8">The sequence shown here is derived from an EMBL/GenBank/DDBJ whole genome shotgun (WGS) entry which is preliminary data.</text>
</comment>
<dbReference type="OrthoDB" id="2802411at2759"/>
<keyword evidence="3 7" id="KW-0812">Transmembrane</keyword>
<keyword evidence="5 7" id="KW-0472">Membrane</keyword>
<evidence type="ECO:0000313" key="8">
    <source>
        <dbReference type="EMBL" id="RKF80703.1"/>
    </source>
</evidence>
<feature type="region of interest" description="Disordered" evidence="6">
    <location>
        <begin position="64"/>
        <end position="148"/>
    </location>
</feature>
<sequence>MMNDSDVFLGLLAILFPPFIVWHKCGLFSADFIINICLCVLGGIPGIAHAWYIIYILSRDHNDPSMRNTEHGPRHTHYRRPNTQHSFPHNSTSRRQDNGTQNCCSQACKNKTPSYGSTNITHAPRTSNYDRSEAPPPYRHPSSTSYRP</sequence>
<dbReference type="Proteomes" id="UP000285405">
    <property type="component" value="Unassembled WGS sequence"/>
</dbReference>
<feature type="transmembrane region" description="Helical" evidence="7">
    <location>
        <begin position="32"/>
        <end position="57"/>
    </location>
</feature>
<evidence type="ECO:0000256" key="4">
    <source>
        <dbReference type="ARBA" id="ARBA00022989"/>
    </source>
</evidence>
<comment type="subcellular location">
    <subcellularLocation>
        <location evidence="1">Membrane</location>
    </subcellularLocation>
</comment>
<dbReference type="GO" id="GO:0016020">
    <property type="term" value="C:membrane"/>
    <property type="evidence" value="ECO:0007669"/>
    <property type="project" value="UniProtKB-SubCell"/>
</dbReference>
<evidence type="ECO:0000256" key="7">
    <source>
        <dbReference type="SAM" id="Phobius"/>
    </source>
</evidence>
<dbReference type="EMBL" id="MCBR01003376">
    <property type="protein sequence ID" value="RKF80703.1"/>
    <property type="molecule type" value="Genomic_DNA"/>
</dbReference>
<protein>
    <submittedName>
        <fullName evidence="8">Putative stress response rci peptide</fullName>
    </submittedName>
</protein>
<evidence type="ECO:0000256" key="1">
    <source>
        <dbReference type="ARBA" id="ARBA00004370"/>
    </source>
</evidence>
<dbReference type="InterPro" id="IPR000612">
    <property type="entry name" value="PMP3"/>
</dbReference>
<evidence type="ECO:0000313" key="9">
    <source>
        <dbReference type="Proteomes" id="UP000285405"/>
    </source>
</evidence>
<keyword evidence="4 7" id="KW-1133">Transmembrane helix</keyword>
<comment type="similarity">
    <text evidence="2">Belongs to the UPF0057 (PMP3) family.</text>
</comment>
<feature type="compositionally biased region" description="Polar residues" evidence="6">
    <location>
        <begin position="83"/>
        <end position="127"/>
    </location>
</feature>
<accession>A0A420J1S6</accession>
<gene>
    <name evidence="8" type="ORF">GcC1_06190</name>
</gene>
<reference evidence="8 9" key="1">
    <citation type="journal article" date="2018" name="BMC Genomics">
        <title>Comparative genome analyses reveal sequence features reflecting distinct modes of host-adaptation between dicot and monocot powdery mildew.</title>
        <authorList>
            <person name="Wu Y."/>
            <person name="Ma X."/>
            <person name="Pan Z."/>
            <person name="Kale S.D."/>
            <person name="Song Y."/>
            <person name="King H."/>
            <person name="Zhang Q."/>
            <person name="Presley C."/>
            <person name="Deng X."/>
            <person name="Wei C.I."/>
            <person name="Xiao S."/>
        </authorList>
    </citation>
    <scope>NUCLEOTIDE SEQUENCE [LARGE SCALE GENOMIC DNA]</scope>
    <source>
        <strain evidence="8">UCSC1</strain>
    </source>
</reference>
<dbReference type="PANTHER" id="PTHR21659">
    <property type="entry name" value="HYDROPHOBIC PROTEIN RCI2 LOW TEMPERATURE AND SALT RESPONSIVE PROTEIN LTI6 -RELATED"/>
    <property type="match status" value="1"/>
</dbReference>
<name>A0A420J1S6_9PEZI</name>
<organism evidence="8 9">
    <name type="scientific">Golovinomyces cichoracearum</name>
    <dbReference type="NCBI Taxonomy" id="62708"/>
    <lineage>
        <taxon>Eukaryota</taxon>
        <taxon>Fungi</taxon>
        <taxon>Dikarya</taxon>
        <taxon>Ascomycota</taxon>
        <taxon>Pezizomycotina</taxon>
        <taxon>Leotiomycetes</taxon>
        <taxon>Erysiphales</taxon>
        <taxon>Erysiphaceae</taxon>
        <taxon>Golovinomyces</taxon>
    </lineage>
</organism>
<dbReference type="PANTHER" id="PTHR21659:SF57">
    <property type="entry name" value="PLASMA MEMBRANE PROTEOLIPID 31"/>
    <property type="match status" value="1"/>
</dbReference>
<feature type="transmembrane region" description="Helical" evidence="7">
    <location>
        <begin position="7"/>
        <end position="26"/>
    </location>
</feature>